<dbReference type="Proteomes" id="UP000028549">
    <property type="component" value="Unassembled WGS sequence"/>
</dbReference>
<sequence>MKMSSSILEDMNVYSLLDRIGEGLIFADDEYRIIWMNHAAKEILSKVGPLAGITDPEAFIGFDIRRFHGKKQNDILKNGPFPHSAQIRLFNRFTAKIVVDKLTNLQGEQTGFVLTWRDVTEYEDVIEEGKALLEEMYTPIIGTALDSALLIALTGTLTEERMEIMKEKILKEAAERRAEYMIFDFTGISETFDETIAFHLNQIAEGLRLMGTVSIFAGMNPKLVQHITHQGYKLNVKTFQSFKQGIFYIWKEKGYALQKITSQPS</sequence>
<dbReference type="InterPro" id="IPR036513">
    <property type="entry name" value="STAS_dom_sf"/>
</dbReference>
<dbReference type="Pfam" id="PF01740">
    <property type="entry name" value="STAS"/>
    <property type="match status" value="1"/>
</dbReference>
<keyword evidence="4" id="KW-1185">Reference proteome</keyword>
<evidence type="ECO:0000256" key="1">
    <source>
        <dbReference type="ARBA" id="ARBA00022553"/>
    </source>
</evidence>
<organism evidence="3 4">
    <name type="scientific">Metabacillus indicus</name>
    <name type="common">Bacillus indicus</name>
    <dbReference type="NCBI Taxonomy" id="246786"/>
    <lineage>
        <taxon>Bacteria</taxon>
        <taxon>Bacillati</taxon>
        <taxon>Bacillota</taxon>
        <taxon>Bacilli</taxon>
        <taxon>Bacillales</taxon>
        <taxon>Bacillaceae</taxon>
        <taxon>Metabacillus</taxon>
    </lineage>
</organism>
<dbReference type="InterPro" id="IPR051932">
    <property type="entry name" value="Bact_StressResp_Reg"/>
</dbReference>
<protein>
    <recommendedName>
        <fullName evidence="2">STAS domain-containing protein</fullName>
    </recommendedName>
</protein>
<gene>
    <name evidence="3" type="ORF">GS18_0206520</name>
</gene>
<feature type="domain" description="STAS" evidence="2">
    <location>
        <begin position="146"/>
        <end position="243"/>
    </location>
</feature>
<dbReference type="SUPFAM" id="SSF55785">
    <property type="entry name" value="PYP-like sensor domain (PAS domain)"/>
    <property type="match status" value="1"/>
</dbReference>
<accession>A0A084H0Z2</accession>
<proteinExistence type="predicted"/>
<dbReference type="Gene3D" id="3.30.450.20">
    <property type="entry name" value="PAS domain"/>
    <property type="match status" value="1"/>
</dbReference>
<dbReference type="InterPro" id="IPR035965">
    <property type="entry name" value="PAS-like_dom_sf"/>
</dbReference>
<evidence type="ECO:0000259" key="2">
    <source>
        <dbReference type="Pfam" id="PF01740"/>
    </source>
</evidence>
<comment type="caution">
    <text evidence="3">The sequence shown here is derived from an EMBL/GenBank/DDBJ whole genome shotgun (WGS) entry which is preliminary data.</text>
</comment>
<dbReference type="InterPro" id="IPR002645">
    <property type="entry name" value="STAS_dom"/>
</dbReference>
<dbReference type="SUPFAM" id="SSF52091">
    <property type="entry name" value="SpoIIaa-like"/>
    <property type="match status" value="1"/>
</dbReference>
<dbReference type="STRING" id="246786.GS18_0206520"/>
<name>A0A084H0Z2_METID</name>
<evidence type="ECO:0000313" key="3">
    <source>
        <dbReference type="EMBL" id="KEZ53254.1"/>
    </source>
</evidence>
<dbReference type="CDD" id="cd07041">
    <property type="entry name" value="STAS_RsbR_RsbS_like"/>
    <property type="match status" value="1"/>
</dbReference>
<keyword evidence="1" id="KW-0597">Phosphoprotein</keyword>
<dbReference type="Gene3D" id="3.30.750.24">
    <property type="entry name" value="STAS domain"/>
    <property type="match status" value="1"/>
</dbReference>
<dbReference type="AlphaFoldDB" id="A0A084H0Z2"/>
<dbReference type="PANTHER" id="PTHR33745:SF3">
    <property type="entry name" value="RSBT CO-ANTAGONIST PROTEIN RSBRC"/>
    <property type="match status" value="1"/>
</dbReference>
<dbReference type="EMBL" id="JNVC02000002">
    <property type="protein sequence ID" value="KEZ53254.1"/>
    <property type="molecule type" value="Genomic_DNA"/>
</dbReference>
<evidence type="ECO:0000313" key="4">
    <source>
        <dbReference type="Proteomes" id="UP000028549"/>
    </source>
</evidence>
<dbReference type="PANTHER" id="PTHR33745">
    <property type="entry name" value="RSBT ANTAGONIST PROTEIN RSBS-RELATED"/>
    <property type="match status" value="1"/>
</dbReference>
<reference evidence="3 4" key="1">
    <citation type="journal article" date="2005" name="Int. J. Syst. Evol. Microbiol.">
        <title>Bacillus cibi sp. nov., isolated from jeotgal, a traditional Korean fermented seafood.</title>
        <authorList>
            <person name="Yoon J.H."/>
            <person name="Lee C.H."/>
            <person name="Oh T.K."/>
        </authorList>
    </citation>
    <scope>NUCLEOTIDE SEQUENCE [LARGE SCALE GENOMIC DNA]</scope>
    <source>
        <strain evidence="3 4">DSM 16189</strain>
    </source>
</reference>